<sequence>MPTVSYCTVVRHVAERFTLVLNACHRLVVNTPSDVIYAVKGRLPPDLDVQLPSSMGFQFLGIVNGSRISDDIVGQSAVVAHFHRYLRMNADELGVDNLSGIQCDEEGVLPKFTLTTSRPLPMNTPSFTVALDSIELVYNWKIWDTNNDYVLDAPPFSPQLLLPYETALDDVIKKFVSLHLVCRYPLVFGPWRSVALCPTCSTGLRIRASRVNAVVFSRNCEDEFKPLQKREWTICADY</sequence>
<reference evidence="1 2" key="1">
    <citation type="journal article" date="2019" name="Nat. Ecol. Evol.">
        <title>Megaphylogeny resolves global patterns of mushroom evolution.</title>
        <authorList>
            <person name="Varga T."/>
            <person name="Krizsan K."/>
            <person name="Foldi C."/>
            <person name="Dima B."/>
            <person name="Sanchez-Garcia M."/>
            <person name="Sanchez-Ramirez S."/>
            <person name="Szollosi G.J."/>
            <person name="Szarkandi J.G."/>
            <person name="Papp V."/>
            <person name="Albert L."/>
            <person name="Andreopoulos W."/>
            <person name="Angelini C."/>
            <person name="Antonin V."/>
            <person name="Barry K.W."/>
            <person name="Bougher N.L."/>
            <person name="Buchanan P."/>
            <person name="Buyck B."/>
            <person name="Bense V."/>
            <person name="Catcheside P."/>
            <person name="Chovatia M."/>
            <person name="Cooper J."/>
            <person name="Damon W."/>
            <person name="Desjardin D."/>
            <person name="Finy P."/>
            <person name="Geml J."/>
            <person name="Haridas S."/>
            <person name="Hughes K."/>
            <person name="Justo A."/>
            <person name="Karasinski D."/>
            <person name="Kautmanova I."/>
            <person name="Kiss B."/>
            <person name="Kocsube S."/>
            <person name="Kotiranta H."/>
            <person name="LaButti K.M."/>
            <person name="Lechner B.E."/>
            <person name="Liimatainen K."/>
            <person name="Lipzen A."/>
            <person name="Lukacs Z."/>
            <person name="Mihaltcheva S."/>
            <person name="Morgado L.N."/>
            <person name="Niskanen T."/>
            <person name="Noordeloos M.E."/>
            <person name="Ohm R.A."/>
            <person name="Ortiz-Santana B."/>
            <person name="Ovrebo C."/>
            <person name="Racz N."/>
            <person name="Riley R."/>
            <person name="Savchenko A."/>
            <person name="Shiryaev A."/>
            <person name="Soop K."/>
            <person name="Spirin V."/>
            <person name="Szebenyi C."/>
            <person name="Tomsovsky M."/>
            <person name="Tulloss R.E."/>
            <person name="Uehling J."/>
            <person name="Grigoriev I.V."/>
            <person name="Vagvolgyi C."/>
            <person name="Papp T."/>
            <person name="Martin F.M."/>
            <person name="Miettinen O."/>
            <person name="Hibbett D.S."/>
            <person name="Nagy L.G."/>
        </authorList>
    </citation>
    <scope>NUCLEOTIDE SEQUENCE [LARGE SCALE GENOMIC DNA]</scope>
    <source>
        <strain evidence="1 2">OMC1185</strain>
    </source>
</reference>
<dbReference type="EMBL" id="ML213518">
    <property type="protein sequence ID" value="TFK48686.1"/>
    <property type="molecule type" value="Genomic_DNA"/>
</dbReference>
<dbReference type="Proteomes" id="UP000305948">
    <property type="component" value="Unassembled WGS sequence"/>
</dbReference>
<keyword evidence="2" id="KW-1185">Reference proteome</keyword>
<name>A0A5C3MWZ7_9AGAM</name>
<proteinExistence type="predicted"/>
<gene>
    <name evidence="1" type="ORF">OE88DRAFT_491186</name>
</gene>
<dbReference type="AlphaFoldDB" id="A0A5C3MWZ7"/>
<evidence type="ECO:0000313" key="2">
    <source>
        <dbReference type="Proteomes" id="UP000305948"/>
    </source>
</evidence>
<dbReference type="STRING" id="5364.A0A5C3MWZ7"/>
<dbReference type="OrthoDB" id="3141012at2759"/>
<organism evidence="1 2">
    <name type="scientific">Heliocybe sulcata</name>
    <dbReference type="NCBI Taxonomy" id="5364"/>
    <lineage>
        <taxon>Eukaryota</taxon>
        <taxon>Fungi</taxon>
        <taxon>Dikarya</taxon>
        <taxon>Basidiomycota</taxon>
        <taxon>Agaricomycotina</taxon>
        <taxon>Agaricomycetes</taxon>
        <taxon>Gloeophyllales</taxon>
        <taxon>Gloeophyllaceae</taxon>
        <taxon>Heliocybe</taxon>
    </lineage>
</organism>
<evidence type="ECO:0000313" key="1">
    <source>
        <dbReference type="EMBL" id="TFK48686.1"/>
    </source>
</evidence>
<protein>
    <submittedName>
        <fullName evidence="1">Uncharacterized protein</fullName>
    </submittedName>
</protein>
<accession>A0A5C3MWZ7</accession>